<evidence type="ECO:0000256" key="3">
    <source>
        <dbReference type="ARBA" id="ARBA00012098"/>
    </source>
</evidence>
<dbReference type="RefSeq" id="WP_009195442.1">
    <property type="nucleotide sequence ID" value="NZ_AODQ01000044.1"/>
</dbReference>
<dbReference type="STRING" id="1279009.ADICEAN_02047"/>
<dbReference type="eggNOG" id="COG1898">
    <property type="taxonomic scope" value="Bacteria"/>
</dbReference>
<dbReference type="PANTHER" id="PTHR21047:SF2">
    <property type="entry name" value="THYMIDINE DIPHOSPHO-4-KETO-RHAMNOSE 3,5-EPIMERASE"/>
    <property type="match status" value="1"/>
</dbReference>
<dbReference type="CDD" id="cd00438">
    <property type="entry name" value="cupin_RmlC"/>
    <property type="match status" value="1"/>
</dbReference>
<evidence type="ECO:0000256" key="1">
    <source>
        <dbReference type="ARBA" id="ARBA00001298"/>
    </source>
</evidence>
<dbReference type="SUPFAM" id="SSF51182">
    <property type="entry name" value="RmlC-like cupins"/>
    <property type="match status" value="1"/>
</dbReference>
<comment type="subunit">
    <text evidence="7">Homodimer.</text>
</comment>
<dbReference type="InterPro" id="IPR014710">
    <property type="entry name" value="RmlC-like_jellyroll"/>
</dbReference>
<comment type="pathway">
    <text evidence="7">Carbohydrate biosynthesis; dTDP-L-rhamnose biosynthesis.</text>
</comment>
<comment type="catalytic activity">
    <reaction evidence="1 7">
        <text>dTDP-4-dehydro-6-deoxy-alpha-D-glucose = dTDP-4-dehydro-beta-L-rhamnose</text>
        <dbReference type="Rhea" id="RHEA:16969"/>
        <dbReference type="ChEBI" id="CHEBI:57649"/>
        <dbReference type="ChEBI" id="CHEBI:62830"/>
        <dbReference type="EC" id="5.1.3.13"/>
    </reaction>
</comment>
<dbReference type="AlphaFoldDB" id="M7NWM2"/>
<keyword evidence="7 8" id="KW-0413">Isomerase</keyword>
<protein>
    <recommendedName>
        <fullName evidence="4 7">dTDP-4-dehydrorhamnose 3,5-epimerase</fullName>
        <ecNumber evidence="3 7">5.1.3.13</ecNumber>
    </recommendedName>
    <alternativeName>
        <fullName evidence="7">Thymidine diphospho-4-keto-rhamnose 3,5-epimerase</fullName>
    </alternativeName>
</protein>
<dbReference type="GO" id="GO:0000271">
    <property type="term" value="P:polysaccharide biosynthetic process"/>
    <property type="evidence" value="ECO:0007669"/>
    <property type="project" value="TreeGrafter"/>
</dbReference>
<feature type="site" description="Participates in a stacking interaction with the thymidine ring of dTDP-4-oxo-6-deoxyglucose" evidence="6">
    <location>
        <position position="136"/>
    </location>
</feature>
<dbReference type="Proteomes" id="UP000011910">
    <property type="component" value="Unassembled WGS sequence"/>
</dbReference>
<comment type="similarity">
    <text evidence="7">Belongs to the dTDP-4-dehydrorhamnose 3,5-epimerase family.</text>
</comment>
<evidence type="ECO:0000256" key="2">
    <source>
        <dbReference type="ARBA" id="ARBA00001997"/>
    </source>
</evidence>
<dbReference type="GO" id="GO:0008830">
    <property type="term" value="F:dTDP-4-dehydrorhamnose 3,5-epimerase activity"/>
    <property type="evidence" value="ECO:0007669"/>
    <property type="project" value="UniProtKB-UniRule"/>
</dbReference>
<reference evidence="8 9" key="1">
    <citation type="journal article" date="2013" name="Genome Announc.">
        <title>Draft Genome Sequence of Cesiribacter andamanensis Strain AMV16T, Isolated from a Soil Sample from a Mud Volcano in the Andaman Islands, India.</title>
        <authorList>
            <person name="Shivaji S."/>
            <person name="Ara S."/>
            <person name="Begum Z."/>
            <person name="Srinivas T.N."/>
            <person name="Singh A."/>
            <person name="Kumar Pinnaka A."/>
        </authorList>
    </citation>
    <scope>NUCLEOTIDE SEQUENCE [LARGE SCALE GENOMIC DNA]</scope>
    <source>
        <strain evidence="8 9">AMV16</strain>
    </source>
</reference>
<evidence type="ECO:0000256" key="5">
    <source>
        <dbReference type="PIRSR" id="PIRSR600888-1"/>
    </source>
</evidence>
<dbReference type="InterPro" id="IPR000888">
    <property type="entry name" value="RmlC-like"/>
</dbReference>
<sequence>MRASLTPIQGLLEIYPKVLQDARGYFFESYQHKKLKELGIKDLFIQDNQSFSSKGVLRGIHFQNSPSQQSKLIRVIKGRVLDVAVDLRPDSPTFGRHHATILDDVEHKLFYMPEGFGHGFLALEDTILAYKCTDYWDPAAEGGILWSDPELAIDWGVASPNVSEKDQKLPTFKEFTNSLNR</sequence>
<dbReference type="OrthoDB" id="9800680at2"/>
<accession>M7NWM2</accession>
<dbReference type="NCBIfam" id="TIGR01221">
    <property type="entry name" value="rmlC"/>
    <property type="match status" value="1"/>
</dbReference>
<dbReference type="PANTHER" id="PTHR21047">
    <property type="entry name" value="DTDP-6-DEOXY-D-GLUCOSE-3,5 EPIMERASE"/>
    <property type="match status" value="1"/>
</dbReference>
<evidence type="ECO:0000313" key="9">
    <source>
        <dbReference type="Proteomes" id="UP000011910"/>
    </source>
</evidence>
<evidence type="ECO:0000256" key="6">
    <source>
        <dbReference type="PIRSR" id="PIRSR600888-3"/>
    </source>
</evidence>
<comment type="function">
    <text evidence="2 7">Catalyzes the epimerization of the C3' and C5'positions of dTDP-6-deoxy-D-xylo-4-hexulose, forming dTDP-6-deoxy-L-lyxo-4-hexulose.</text>
</comment>
<organism evidence="8 9">
    <name type="scientific">Cesiribacter andamanensis AMV16</name>
    <dbReference type="NCBI Taxonomy" id="1279009"/>
    <lineage>
        <taxon>Bacteria</taxon>
        <taxon>Pseudomonadati</taxon>
        <taxon>Bacteroidota</taxon>
        <taxon>Cytophagia</taxon>
        <taxon>Cytophagales</taxon>
        <taxon>Cesiribacteraceae</taxon>
        <taxon>Cesiribacter</taxon>
    </lineage>
</organism>
<proteinExistence type="inferred from homology"/>
<dbReference type="GO" id="GO:0005829">
    <property type="term" value="C:cytosol"/>
    <property type="evidence" value="ECO:0007669"/>
    <property type="project" value="TreeGrafter"/>
</dbReference>
<dbReference type="PATRIC" id="fig|1279009.4.peg.2076"/>
<keyword evidence="9" id="KW-1185">Reference proteome</keyword>
<evidence type="ECO:0000313" key="8">
    <source>
        <dbReference type="EMBL" id="EMR02839.1"/>
    </source>
</evidence>
<feature type="active site" description="Proton acceptor" evidence="5">
    <location>
        <position position="61"/>
    </location>
</feature>
<comment type="caution">
    <text evidence="8">The sequence shown here is derived from an EMBL/GenBank/DDBJ whole genome shotgun (WGS) entry which is preliminary data.</text>
</comment>
<evidence type="ECO:0000256" key="7">
    <source>
        <dbReference type="RuleBase" id="RU364069"/>
    </source>
</evidence>
<dbReference type="UniPathway" id="UPA00124"/>
<dbReference type="Gene3D" id="2.60.120.10">
    <property type="entry name" value="Jelly Rolls"/>
    <property type="match status" value="1"/>
</dbReference>
<dbReference type="EMBL" id="AODQ01000044">
    <property type="protein sequence ID" value="EMR02839.1"/>
    <property type="molecule type" value="Genomic_DNA"/>
</dbReference>
<gene>
    <name evidence="8" type="primary">rfbC</name>
    <name evidence="8" type="ORF">ADICEAN_02047</name>
</gene>
<dbReference type="Pfam" id="PF00908">
    <property type="entry name" value="dTDP_sugar_isom"/>
    <property type="match status" value="1"/>
</dbReference>
<evidence type="ECO:0000256" key="4">
    <source>
        <dbReference type="ARBA" id="ARBA00019595"/>
    </source>
</evidence>
<name>M7NWM2_9BACT</name>
<feature type="active site" description="Proton donor" evidence="5">
    <location>
        <position position="130"/>
    </location>
</feature>
<dbReference type="EC" id="5.1.3.13" evidence="3 7"/>
<dbReference type="GO" id="GO:0019305">
    <property type="term" value="P:dTDP-rhamnose biosynthetic process"/>
    <property type="evidence" value="ECO:0007669"/>
    <property type="project" value="UniProtKB-UniRule"/>
</dbReference>
<dbReference type="InterPro" id="IPR011051">
    <property type="entry name" value="RmlC_Cupin_sf"/>
</dbReference>